<dbReference type="Pfam" id="PF01553">
    <property type="entry name" value="Acyltransferase"/>
    <property type="match status" value="1"/>
</dbReference>
<evidence type="ECO:0000256" key="7">
    <source>
        <dbReference type="ARBA" id="ARBA00022679"/>
    </source>
</evidence>
<evidence type="ECO:0000256" key="1">
    <source>
        <dbReference type="ARBA" id="ARBA00001141"/>
    </source>
</evidence>
<accession>A0A1Y5F3I4</accession>
<keyword evidence="9" id="KW-0444">Lipid biosynthesis</keyword>
<reference evidence="12" key="1">
    <citation type="journal article" date="2017" name="Proc. Natl. Acad. Sci. U.S.A.">
        <title>Simulation of Deepwater Horizon oil plume reveals substrate specialization within a complex community of hydrocarbon-degraders.</title>
        <authorList>
            <person name="Hu P."/>
            <person name="Dubinsky E.A."/>
            <person name="Probst A.J."/>
            <person name="Wang J."/>
            <person name="Sieber C.M.K."/>
            <person name="Tom L.M."/>
            <person name="Gardinali P."/>
            <person name="Banfield J.F."/>
            <person name="Atlas R.M."/>
            <person name="Andersen G.L."/>
        </authorList>
    </citation>
    <scope>NUCLEOTIDE SEQUENCE [LARGE SCALE GENOMIC DNA]</scope>
</reference>
<keyword evidence="9" id="KW-1208">Phospholipid metabolism</keyword>
<evidence type="ECO:0000256" key="3">
    <source>
        <dbReference type="ARBA" id="ARBA00005189"/>
    </source>
</evidence>
<dbReference type="SUPFAM" id="SSF69593">
    <property type="entry name" value="Glycerol-3-phosphate (1)-acyltransferase"/>
    <property type="match status" value="1"/>
</dbReference>
<dbReference type="GO" id="GO:0005886">
    <property type="term" value="C:plasma membrane"/>
    <property type="evidence" value="ECO:0007669"/>
    <property type="project" value="TreeGrafter"/>
</dbReference>
<evidence type="ECO:0000256" key="5">
    <source>
        <dbReference type="ARBA" id="ARBA00013211"/>
    </source>
</evidence>
<feature type="domain" description="Phospholipid/glycerol acyltransferase" evidence="10">
    <location>
        <begin position="67"/>
        <end position="182"/>
    </location>
</feature>
<dbReference type="NCBIfam" id="TIGR00530">
    <property type="entry name" value="AGP_acyltrn"/>
    <property type="match status" value="1"/>
</dbReference>
<evidence type="ECO:0000313" key="12">
    <source>
        <dbReference type="Proteomes" id="UP000196531"/>
    </source>
</evidence>
<dbReference type="EC" id="2.3.1.51" evidence="5 9"/>
<dbReference type="CDD" id="cd07989">
    <property type="entry name" value="LPLAT_AGPAT-like"/>
    <property type="match status" value="1"/>
</dbReference>
<dbReference type="PANTHER" id="PTHR10434:SF11">
    <property type="entry name" value="1-ACYL-SN-GLYCEROL-3-PHOSPHATE ACYLTRANSFERASE"/>
    <property type="match status" value="1"/>
</dbReference>
<comment type="pathway">
    <text evidence="2">Phospholipid metabolism; CDP-diacylglycerol biosynthesis; CDP-diacylglycerol from sn-glycerol 3-phosphate: step 2/3.</text>
</comment>
<sequence length="237" mass="26537">MLKIIRFILCTILLALVGLVGTIVSALRPFNPSNVYVMSYMVRLGTYILGIEVDLRNIDKLKDNHPGLYVSNHQHNIDVFISCHVLPDRTVSLGKKSLKWIPLFGQFYWLSGNVMIDRKNTRSAMGTMDEVRKAINENNTSIWMMPEGTRSHGRGVLPFKKGAFFTAIAAQVPISPICISSYDAGLDFGKWKSGKVIVDVLDPIPTKGLTKSDVRELCNKTRNLIKAKVEELDNELS</sequence>
<dbReference type="SMART" id="SM00563">
    <property type="entry name" value="PlsC"/>
    <property type="match status" value="1"/>
</dbReference>
<evidence type="ECO:0000256" key="6">
    <source>
        <dbReference type="ARBA" id="ARBA00016139"/>
    </source>
</evidence>
<keyword evidence="9" id="KW-0594">Phospholipid biosynthesis</keyword>
<dbReference type="EMBL" id="MAAO01000011">
    <property type="protein sequence ID" value="OUR94235.1"/>
    <property type="molecule type" value="Genomic_DNA"/>
</dbReference>
<comment type="similarity">
    <text evidence="4 9">Belongs to the 1-acyl-sn-glycerol-3-phosphate acyltransferase family.</text>
</comment>
<comment type="catalytic activity">
    <reaction evidence="1 9">
        <text>a 1-acyl-sn-glycero-3-phosphate + an acyl-CoA = a 1,2-diacyl-sn-glycero-3-phosphate + CoA</text>
        <dbReference type="Rhea" id="RHEA:19709"/>
        <dbReference type="ChEBI" id="CHEBI:57287"/>
        <dbReference type="ChEBI" id="CHEBI:57970"/>
        <dbReference type="ChEBI" id="CHEBI:58342"/>
        <dbReference type="ChEBI" id="CHEBI:58608"/>
        <dbReference type="EC" id="2.3.1.51"/>
    </reaction>
</comment>
<evidence type="ECO:0000256" key="9">
    <source>
        <dbReference type="RuleBase" id="RU361267"/>
    </source>
</evidence>
<dbReference type="InterPro" id="IPR004552">
    <property type="entry name" value="AGP_acyltrans"/>
</dbReference>
<name>A0A1Y5F3I4_9BACT</name>
<proteinExistence type="inferred from homology"/>
<dbReference type="GO" id="GO:0003841">
    <property type="term" value="F:1-acylglycerol-3-phosphate O-acyltransferase activity"/>
    <property type="evidence" value="ECO:0007669"/>
    <property type="project" value="UniProtKB-UniRule"/>
</dbReference>
<evidence type="ECO:0000259" key="10">
    <source>
        <dbReference type="SMART" id="SM00563"/>
    </source>
</evidence>
<evidence type="ECO:0000313" key="11">
    <source>
        <dbReference type="EMBL" id="OUR94235.1"/>
    </source>
</evidence>
<organism evidence="11 12">
    <name type="scientific">Halobacteriovorax marinus</name>
    <dbReference type="NCBI Taxonomy" id="97084"/>
    <lineage>
        <taxon>Bacteria</taxon>
        <taxon>Pseudomonadati</taxon>
        <taxon>Bdellovibrionota</taxon>
        <taxon>Bacteriovoracia</taxon>
        <taxon>Bacteriovoracales</taxon>
        <taxon>Halobacteriovoraceae</taxon>
        <taxon>Halobacteriovorax</taxon>
    </lineage>
</organism>
<evidence type="ECO:0000256" key="4">
    <source>
        <dbReference type="ARBA" id="ARBA00008655"/>
    </source>
</evidence>
<comment type="pathway">
    <text evidence="3">Lipid metabolism.</text>
</comment>
<keyword evidence="8 9" id="KW-0012">Acyltransferase</keyword>
<dbReference type="AlphaFoldDB" id="A0A1Y5F3I4"/>
<dbReference type="InterPro" id="IPR002123">
    <property type="entry name" value="Plipid/glycerol_acylTrfase"/>
</dbReference>
<dbReference type="PANTHER" id="PTHR10434">
    <property type="entry name" value="1-ACYL-SN-GLYCEROL-3-PHOSPHATE ACYLTRANSFERASE"/>
    <property type="match status" value="1"/>
</dbReference>
<dbReference type="Proteomes" id="UP000196531">
    <property type="component" value="Unassembled WGS sequence"/>
</dbReference>
<comment type="domain">
    <text evidence="9">The HXXXXD motif is essential for acyltransferase activity and may constitute the binding site for the phosphate moiety of the glycerol-3-phosphate.</text>
</comment>
<protein>
    <recommendedName>
        <fullName evidence="6 9">1-acyl-sn-glycerol-3-phosphate acyltransferase</fullName>
        <ecNumber evidence="5 9">2.3.1.51</ecNumber>
    </recommendedName>
</protein>
<dbReference type="GO" id="GO:0006654">
    <property type="term" value="P:phosphatidic acid biosynthetic process"/>
    <property type="evidence" value="ECO:0007669"/>
    <property type="project" value="TreeGrafter"/>
</dbReference>
<dbReference type="UniPathway" id="UPA00557">
    <property type="reaction ID" value="UER00613"/>
</dbReference>
<evidence type="ECO:0000256" key="8">
    <source>
        <dbReference type="ARBA" id="ARBA00023315"/>
    </source>
</evidence>
<keyword evidence="9" id="KW-0443">Lipid metabolism</keyword>
<gene>
    <name evidence="11" type="ORF">A9Q84_17690</name>
</gene>
<dbReference type="GO" id="GO:0016024">
    <property type="term" value="P:CDP-diacylglycerol biosynthetic process"/>
    <property type="evidence" value="ECO:0007669"/>
    <property type="project" value="UniProtKB-UniPathway"/>
</dbReference>
<keyword evidence="7 9" id="KW-0808">Transferase</keyword>
<evidence type="ECO:0000256" key="2">
    <source>
        <dbReference type="ARBA" id="ARBA00004728"/>
    </source>
</evidence>
<comment type="caution">
    <text evidence="11">The sequence shown here is derived from an EMBL/GenBank/DDBJ whole genome shotgun (WGS) entry which is preliminary data.</text>
</comment>